<dbReference type="SUPFAM" id="SSF50475">
    <property type="entry name" value="FMN-binding split barrel"/>
    <property type="match status" value="1"/>
</dbReference>
<comment type="pathway">
    <text evidence="3">Cofactor metabolism; pyridoxal 5'-phosphate salvage; pyridoxal 5'-phosphate from pyridoxamine 5'-phosphate: step 1/1.</text>
</comment>
<dbReference type="STRING" id="30019.A0A0M5JAH6"/>
<dbReference type="AlphaFoldDB" id="A0A0M5JAH6"/>
<dbReference type="GO" id="GO:0004733">
    <property type="term" value="F:pyridoxamine phosphate oxidase activity"/>
    <property type="evidence" value="ECO:0007669"/>
    <property type="project" value="UniProtKB-EC"/>
</dbReference>
<evidence type="ECO:0000256" key="6">
    <source>
        <dbReference type="ARBA" id="ARBA00012801"/>
    </source>
</evidence>
<keyword evidence="7" id="KW-0285">Flavoprotein</keyword>
<evidence type="ECO:0000259" key="10">
    <source>
        <dbReference type="Pfam" id="PF01243"/>
    </source>
</evidence>
<dbReference type="EC" id="1.4.3.5" evidence="6"/>
<dbReference type="InterPro" id="IPR000659">
    <property type="entry name" value="Pyridox_Oxase"/>
</dbReference>
<comment type="similarity">
    <text evidence="5">Belongs to the pyridoxamine 5'-phosphate oxidase family.</text>
</comment>
<dbReference type="Pfam" id="PF01243">
    <property type="entry name" value="PNPOx_N"/>
    <property type="match status" value="1"/>
</dbReference>
<dbReference type="GO" id="GO:0008615">
    <property type="term" value="P:pyridoxine biosynthetic process"/>
    <property type="evidence" value="ECO:0007669"/>
    <property type="project" value="InterPro"/>
</dbReference>
<dbReference type="Proteomes" id="UP000494163">
    <property type="component" value="Chromosome X"/>
</dbReference>
<evidence type="ECO:0000256" key="9">
    <source>
        <dbReference type="ARBA" id="ARBA00023002"/>
    </source>
</evidence>
<dbReference type="PANTHER" id="PTHR10851">
    <property type="entry name" value="PYRIDOXINE-5-PHOSPHATE OXIDASE"/>
    <property type="match status" value="1"/>
</dbReference>
<evidence type="ECO:0000256" key="2">
    <source>
        <dbReference type="ARBA" id="ARBA00003691"/>
    </source>
</evidence>
<keyword evidence="8" id="KW-0288">FMN</keyword>
<keyword evidence="12" id="KW-1185">Reference proteome</keyword>
<dbReference type="OMA" id="ITHRYTR"/>
<feature type="domain" description="Pyridoxamine 5'-phosphate oxidase N-terminal" evidence="10">
    <location>
        <begin position="36"/>
        <end position="151"/>
    </location>
</feature>
<dbReference type="PANTHER" id="PTHR10851:SF4">
    <property type="entry name" value="PYRIDOXAL 5'-PHOSPHATE SYNTHASE"/>
    <property type="match status" value="1"/>
</dbReference>
<dbReference type="GO" id="GO:0010181">
    <property type="term" value="F:FMN binding"/>
    <property type="evidence" value="ECO:0007669"/>
    <property type="project" value="InterPro"/>
</dbReference>
<evidence type="ECO:0000313" key="12">
    <source>
        <dbReference type="Proteomes" id="UP000494163"/>
    </source>
</evidence>
<comment type="cofactor">
    <cofactor evidence="1">
        <name>FMN</name>
        <dbReference type="ChEBI" id="CHEBI:58210"/>
    </cofactor>
</comment>
<evidence type="ECO:0000256" key="1">
    <source>
        <dbReference type="ARBA" id="ARBA00001917"/>
    </source>
</evidence>
<gene>
    <name evidence="11" type="ORF">Dbus_chrXg642</name>
</gene>
<dbReference type="InterPro" id="IPR012349">
    <property type="entry name" value="Split_barrel_FMN-bd"/>
</dbReference>
<name>A0A0M5JAH6_DROBS</name>
<dbReference type="InterPro" id="IPR011576">
    <property type="entry name" value="Pyridox_Oxase_N"/>
</dbReference>
<sequence>MQLNMTSSMAFIANAPAEPALLLQQLLDGAQRSKSELQSMNLATLDAEFGVLNRTVLYRGLSADNCIVYITQRYTRNYKNIAANPKCGVTIYLPHVSLGQAEPPATWQVRLIGATAVELPDAELDAWWAKESLAAQIRNLIFPCGQPIDYEQQKQKHDAYLQKFLEDKQPLQRPPTYTAFKFKAQAWDFLKVGENQIADRLQYRQLATATGQWQSLHVST</sequence>
<evidence type="ECO:0000256" key="3">
    <source>
        <dbReference type="ARBA" id="ARBA00004738"/>
    </source>
</evidence>
<dbReference type="EMBL" id="CP012528">
    <property type="protein sequence ID" value="ALC48786.1"/>
    <property type="molecule type" value="Genomic_DNA"/>
</dbReference>
<reference evidence="11 12" key="1">
    <citation type="submission" date="2015-08" db="EMBL/GenBank/DDBJ databases">
        <title>Ancestral chromatin configuration constrains chromatin evolution on differentiating sex chromosomes in Drosophila.</title>
        <authorList>
            <person name="Zhou Q."/>
            <person name="Bachtrog D."/>
        </authorList>
    </citation>
    <scope>NUCLEOTIDE SEQUENCE [LARGE SCALE GENOMIC DNA]</scope>
    <source>
        <tissue evidence="11">Whole larvae</tissue>
    </source>
</reference>
<evidence type="ECO:0000256" key="5">
    <source>
        <dbReference type="ARBA" id="ARBA00007301"/>
    </source>
</evidence>
<proteinExistence type="inferred from homology"/>
<evidence type="ECO:0000256" key="4">
    <source>
        <dbReference type="ARBA" id="ARBA00005037"/>
    </source>
</evidence>
<dbReference type="OrthoDB" id="303614at2759"/>
<evidence type="ECO:0000256" key="7">
    <source>
        <dbReference type="ARBA" id="ARBA00022630"/>
    </source>
</evidence>
<protein>
    <recommendedName>
        <fullName evidence="6">pyridoxal 5'-phosphate synthase</fullName>
        <ecNumber evidence="6">1.4.3.5</ecNumber>
    </recommendedName>
</protein>
<dbReference type="UniPathway" id="UPA01068">
    <property type="reaction ID" value="UER00304"/>
</dbReference>
<dbReference type="Gene3D" id="2.30.110.10">
    <property type="entry name" value="Electron Transport, Fmn-binding Protein, Chain A"/>
    <property type="match status" value="1"/>
</dbReference>
<evidence type="ECO:0000256" key="8">
    <source>
        <dbReference type="ARBA" id="ARBA00022643"/>
    </source>
</evidence>
<accession>A0A0M5JAH6</accession>
<keyword evidence="9" id="KW-0560">Oxidoreductase</keyword>
<comment type="pathway">
    <text evidence="4">Cofactor metabolism; pyridoxal 5'-phosphate salvage; pyridoxal 5'-phosphate from pyridoxine 5'-phosphate: step 1/1.</text>
</comment>
<evidence type="ECO:0000313" key="11">
    <source>
        <dbReference type="EMBL" id="ALC48786.1"/>
    </source>
</evidence>
<dbReference type="SMR" id="A0A0M5JAH6"/>
<organism evidence="11 12">
    <name type="scientific">Drosophila busckii</name>
    <name type="common">Fruit fly</name>
    <dbReference type="NCBI Taxonomy" id="30019"/>
    <lineage>
        <taxon>Eukaryota</taxon>
        <taxon>Metazoa</taxon>
        <taxon>Ecdysozoa</taxon>
        <taxon>Arthropoda</taxon>
        <taxon>Hexapoda</taxon>
        <taxon>Insecta</taxon>
        <taxon>Pterygota</taxon>
        <taxon>Neoptera</taxon>
        <taxon>Endopterygota</taxon>
        <taxon>Diptera</taxon>
        <taxon>Brachycera</taxon>
        <taxon>Muscomorpha</taxon>
        <taxon>Ephydroidea</taxon>
        <taxon>Drosophilidae</taxon>
        <taxon>Drosophila</taxon>
    </lineage>
</organism>
<comment type="function">
    <text evidence="2">Catalyzes the oxidation of either pyridoxine 5'-phosphate (PNP) or pyridoxamine 5'-phosphate (PMP) into pyridoxal 5'-phosphate (PLP).</text>
</comment>